<accession>A0A644ZPZ5</accession>
<feature type="transmembrane region" description="Helical" evidence="1">
    <location>
        <begin position="15"/>
        <end position="38"/>
    </location>
</feature>
<protein>
    <submittedName>
        <fullName evidence="2">Uncharacterized protein</fullName>
    </submittedName>
</protein>
<keyword evidence="1" id="KW-1133">Transmembrane helix</keyword>
<keyword evidence="1" id="KW-0812">Transmembrane</keyword>
<gene>
    <name evidence="2" type="ORF">SDC9_89123</name>
</gene>
<dbReference type="EMBL" id="VSSQ01009739">
    <property type="protein sequence ID" value="MPM42458.1"/>
    <property type="molecule type" value="Genomic_DNA"/>
</dbReference>
<sequence length="39" mass="4530">MDKSNIKVENRDLPVFPIVIFVSNLISFLDLFTNNIYLS</sequence>
<keyword evidence="1" id="KW-0472">Membrane</keyword>
<comment type="caution">
    <text evidence="2">The sequence shown here is derived from an EMBL/GenBank/DDBJ whole genome shotgun (WGS) entry which is preliminary data.</text>
</comment>
<organism evidence="2">
    <name type="scientific">bioreactor metagenome</name>
    <dbReference type="NCBI Taxonomy" id="1076179"/>
    <lineage>
        <taxon>unclassified sequences</taxon>
        <taxon>metagenomes</taxon>
        <taxon>ecological metagenomes</taxon>
    </lineage>
</organism>
<dbReference type="AlphaFoldDB" id="A0A644ZPZ5"/>
<reference evidence="2" key="1">
    <citation type="submission" date="2019-08" db="EMBL/GenBank/DDBJ databases">
        <authorList>
            <person name="Kucharzyk K."/>
            <person name="Murdoch R.W."/>
            <person name="Higgins S."/>
            <person name="Loffler F."/>
        </authorList>
    </citation>
    <scope>NUCLEOTIDE SEQUENCE</scope>
</reference>
<evidence type="ECO:0000256" key="1">
    <source>
        <dbReference type="SAM" id="Phobius"/>
    </source>
</evidence>
<evidence type="ECO:0000313" key="2">
    <source>
        <dbReference type="EMBL" id="MPM42458.1"/>
    </source>
</evidence>
<name>A0A644ZPZ5_9ZZZZ</name>
<proteinExistence type="predicted"/>